<keyword evidence="1" id="KW-1003">Cell membrane</keyword>
<keyword evidence="3" id="KW-0472">Membrane</keyword>
<dbReference type="PROSITE" id="PS51257">
    <property type="entry name" value="PROKAR_LIPOPROTEIN"/>
    <property type="match status" value="1"/>
</dbReference>
<dbReference type="InterPro" id="IPR050490">
    <property type="entry name" value="Bact_solute-bd_prot1"/>
</dbReference>
<keyword evidence="4" id="KW-0564">Palmitate</keyword>
<evidence type="ECO:0000313" key="7">
    <source>
        <dbReference type="EMBL" id="MFD2701123.1"/>
    </source>
</evidence>
<sequence>MRRKTTSIKVLSLSLALTTILAGCGSNSSSNNNESPSSVQSKKQTEISIFTINYSAETPQADNVIELEMEKRTDTKLDITFQPANSFDDKFKVTLSSGQLPDVMLTKWIWDSAVLKAIEQGAFWDLTPFIKDYPNLASVYADAIENTKVNGKVYGIPRPRPLVGGQGFPMLREDWLKNLNLEIPQTMDELYNVLKAFTEEDPDQNGKKDTMGYIGNVAENWMDKLTFVEDVFHGHNDSFKYVDGKIIWRDLEPAEKDALLWMKKTYDEGILAPDFAIIKNSQMSDFLKQGKVGMLPYAMDASQIGDMLTTLRATTPEAGLVHVPTLESPATGQPFYPKEGGFFGNYLISKKVPEAKLRAILEFFDYGATEEGMELASYGLADQHFSVVEGLKTTTEEHKKSGLGNYNNIWTLVDEHARIQPKNGFPVEYYERDKEVIKTRIELGYYNNMNGVTSETENKYMPEWGKKVQDMKIRVIMGKESIEAWDKFVDTMKNNPDVQKMLEEKLASYQALGRD</sequence>
<dbReference type="Proteomes" id="UP001597540">
    <property type="component" value="Unassembled WGS sequence"/>
</dbReference>
<dbReference type="PANTHER" id="PTHR43649">
    <property type="entry name" value="ARABINOSE-BINDING PROTEIN-RELATED"/>
    <property type="match status" value="1"/>
</dbReference>
<dbReference type="Gene3D" id="3.40.190.10">
    <property type="entry name" value="Periplasmic binding protein-like II"/>
    <property type="match status" value="2"/>
</dbReference>
<evidence type="ECO:0000256" key="4">
    <source>
        <dbReference type="ARBA" id="ARBA00023139"/>
    </source>
</evidence>
<dbReference type="InterPro" id="IPR006059">
    <property type="entry name" value="SBP"/>
</dbReference>
<organism evidence="7 8">
    <name type="scientific">Paenibacillus shunpengii</name>
    <dbReference type="NCBI Taxonomy" id="2054424"/>
    <lineage>
        <taxon>Bacteria</taxon>
        <taxon>Bacillati</taxon>
        <taxon>Bacillota</taxon>
        <taxon>Bacilli</taxon>
        <taxon>Bacillales</taxon>
        <taxon>Paenibacillaceae</taxon>
        <taxon>Paenibacillus</taxon>
    </lineage>
</organism>
<comment type="caution">
    <text evidence="7">The sequence shown here is derived from an EMBL/GenBank/DDBJ whole genome shotgun (WGS) entry which is preliminary data.</text>
</comment>
<feature type="signal peptide" evidence="6">
    <location>
        <begin position="1"/>
        <end position="22"/>
    </location>
</feature>
<dbReference type="Pfam" id="PF01547">
    <property type="entry name" value="SBP_bac_1"/>
    <property type="match status" value="1"/>
</dbReference>
<feature type="chain" id="PRO_5047463199" evidence="6">
    <location>
        <begin position="23"/>
        <end position="515"/>
    </location>
</feature>
<keyword evidence="5" id="KW-0449">Lipoprotein</keyword>
<reference evidence="8" key="1">
    <citation type="journal article" date="2019" name="Int. J. Syst. Evol. Microbiol.">
        <title>The Global Catalogue of Microorganisms (GCM) 10K type strain sequencing project: providing services to taxonomists for standard genome sequencing and annotation.</title>
        <authorList>
            <consortium name="The Broad Institute Genomics Platform"/>
            <consortium name="The Broad Institute Genome Sequencing Center for Infectious Disease"/>
            <person name="Wu L."/>
            <person name="Ma J."/>
        </authorList>
    </citation>
    <scope>NUCLEOTIDE SEQUENCE [LARGE SCALE GENOMIC DNA]</scope>
    <source>
        <strain evidence="8">KCTC 33849</strain>
    </source>
</reference>
<evidence type="ECO:0000256" key="5">
    <source>
        <dbReference type="ARBA" id="ARBA00023288"/>
    </source>
</evidence>
<evidence type="ECO:0000256" key="2">
    <source>
        <dbReference type="ARBA" id="ARBA00022729"/>
    </source>
</evidence>
<proteinExistence type="predicted"/>
<evidence type="ECO:0000256" key="6">
    <source>
        <dbReference type="SAM" id="SignalP"/>
    </source>
</evidence>
<keyword evidence="8" id="KW-1185">Reference proteome</keyword>
<dbReference type="RefSeq" id="WP_379262250.1">
    <property type="nucleotide sequence ID" value="NZ_JBHUMJ010000002.1"/>
</dbReference>
<accession>A0ABW5SPD9</accession>
<dbReference type="EMBL" id="JBHUMJ010000002">
    <property type="protein sequence ID" value="MFD2701123.1"/>
    <property type="molecule type" value="Genomic_DNA"/>
</dbReference>
<protein>
    <submittedName>
        <fullName evidence="7">Extracellular solute-binding protein</fullName>
    </submittedName>
</protein>
<keyword evidence="2 6" id="KW-0732">Signal</keyword>
<dbReference type="SUPFAM" id="SSF53850">
    <property type="entry name" value="Periplasmic binding protein-like II"/>
    <property type="match status" value="1"/>
</dbReference>
<gene>
    <name evidence="7" type="ORF">ACFSVM_11655</name>
</gene>
<evidence type="ECO:0000313" key="8">
    <source>
        <dbReference type="Proteomes" id="UP001597540"/>
    </source>
</evidence>
<evidence type="ECO:0000256" key="1">
    <source>
        <dbReference type="ARBA" id="ARBA00022475"/>
    </source>
</evidence>
<dbReference type="PANTHER" id="PTHR43649:SF33">
    <property type="entry name" value="POLYGALACTURONAN_RHAMNOGALACTURONAN-BINDING PROTEIN YTCQ"/>
    <property type="match status" value="1"/>
</dbReference>
<name>A0ABW5SPD9_9BACL</name>
<evidence type="ECO:0000256" key="3">
    <source>
        <dbReference type="ARBA" id="ARBA00023136"/>
    </source>
</evidence>